<dbReference type="InterPro" id="IPR051212">
    <property type="entry name" value="Type-I_RE_S_subunit"/>
</dbReference>
<comment type="similarity">
    <text evidence="1">Belongs to the type-I restriction system S methylase family.</text>
</comment>
<dbReference type="REBASE" id="62008">
    <property type="entry name" value="S.BexJSSORF227P"/>
</dbReference>
<dbReference type="InterPro" id="IPR000055">
    <property type="entry name" value="Restrct_endonuc_typeI_TRD"/>
</dbReference>
<keyword evidence="2" id="KW-0680">Restriction system</keyword>
<dbReference type="PATRIC" id="fig|1184267.3.peg.226"/>
<dbReference type="CDD" id="cd17515">
    <property type="entry name" value="RMtype1_S_MjaORF132P_Sau1132ORF3780P-TRD1-CR1_like"/>
    <property type="match status" value="1"/>
</dbReference>
<dbReference type="OrthoDB" id="5298944at2"/>
<dbReference type="Pfam" id="PF01420">
    <property type="entry name" value="Methylase_S"/>
    <property type="match status" value="2"/>
</dbReference>
<dbReference type="PANTHER" id="PTHR43140">
    <property type="entry name" value="TYPE-1 RESTRICTION ENZYME ECOKI SPECIFICITY PROTEIN"/>
    <property type="match status" value="1"/>
</dbReference>
<dbReference type="STRING" id="1184267.A11Q_225"/>
<gene>
    <name evidence="6" type="ORF">A11Q_225</name>
</gene>
<evidence type="ECO:0000313" key="6">
    <source>
        <dbReference type="EMBL" id="AGH94445.1"/>
    </source>
</evidence>
<dbReference type="GO" id="GO:0009307">
    <property type="term" value="P:DNA restriction-modification system"/>
    <property type="evidence" value="ECO:0007669"/>
    <property type="project" value="UniProtKB-KW"/>
</dbReference>
<dbReference type="HOGENOM" id="CLU_021095_10_2_7"/>
<dbReference type="GO" id="GO:0003677">
    <property type="term" value="F:DNA binding"/>
    <property type="evidence" value="ECO:0007669"/>
    <property type="project" value="UniProtKB-KW"/>
</dbReference>
<evidence type="ECO:0000256" key="2">
    <source>
        <dbReference type="ARBA" id="ARBA00022747"/>
    </source>
</evidence>
<feature type="domain" description="Type I restriction modification DNA specificity" evidence="5">
    <location>
        <begin position="245"/>
        <end position="416"/>
    </location>
</feature>
<accession>M4V7M9</accession>
<evidence type="ECO:0000256" key="3">
    <source>
        <dbReference type="ARBA" id="ARBA00023125"/>
    </source>
</evidence>
<evidence type="ECO:0000259" key="5">
    <source>
        <dbReference type="Pfam" id="PF01420"/>
    </source>
</evidence>
<keyword evidence="4" id="KW-0175">Coiled coil</keyword>
<evidence type="ECO:0000313" key="7">
    <source>
        <dbReference type="Proteomes" id="UP000012040"/>
    </source>
</evidence>
<keyword evidence="3" id="KW-0238">DNA-binding</keyword>
<dbReference type="InterPro" id="IPR044946">
    <property type="entry name" value="Restrct_endonuc_typeI_TRD_sf"/>
</dbReference>
<dbReference type="SUPFAM" id="SSF116734">
    <property type="entry name" value="DNA methylase specificity domain"/>
    <property type="match status" value="2"/>
</dbReference>
<reference evidence="6 7" key="1">
    <citation type="journal article" date="2013" name="ISME J.">
        <title>By their genes ye shall know them: genomic signatures of predatory bacteria.</title>
        <authorList>
            <person name="Pasternak Z."/>
            <person name="Pietrokovski S."/>
            <person name="Rotem O."/>
            <person name="Gophna U."/>
            <person name="Lurie-Weinberger M.N."/>
            <person name="Jurkevitch E."/>
        </authorList>
    </citation>
    <scope>NUCLEOTIDE SEQUENCE [LARGE SCALE GENOMIC DNA]</scope>
    <source>
        <strain evidence="6 7">JSS</strain>
    </source>
</reference>
<evidence type="ECO:0000256" key="4">
    <source>
        <dbReference type="SAM" id="Coils"/>
    </source>
</evidence>
<dbReference type="eggNOG" id="COG0732">
    <property type="taxonomic scope" value="Bacteria"/>
</dbReference>
<evidence type="ECO:0000256" key="1">
    <source>
        <dbReference type="ARBA" id="ARBA00010923"/>
    </source>
</evidence>
<dbReference type="CDD" id="cd17521">
    <property type="entry name" value="RMtype1_S_Sau13435ORF2165P_TRD2-CR2_like"/>
    <property type="match status" value="1"/>
</dbReference>
<name>M4V7M9_9BACT</name>
<dbReference type="PANTHER" id="PTHR43140:SF1">
    <property type="entry name" value="TYPE I RESTRICTION ENZYME ECOKI SPECIFICITY SUBUNIT"/>
    <property type="match status" value="1"/>
</dbReference>
<dbReference type="Gene3D" id="3.90.220.20">
    <property type="entry name" value="DNA methylase specificity domains"/>
    <property type="match status" value="2"/>
</dbReference>
<dbReference type="KEGG" id="bex:A11Q_225"/>
<sequence length="482" mass="54344">MSKLNIPESWAESTLEFAGTWGSGGTPLKSKKEFYGGEINWLKTGDLNNGFVVEVPDRITELGLEDIGGRLYPLKTIIMAMYGATIGKLGILDIEVAVNQACACCTTYEQIYYKYLFFWLMAYRKEYIALGQGGAQPNISRSVIYEQPFAMPPRQEQERIVQKIESCFEKIDATEANLKKIETLLEKHRESALAKAFRGELVEQDPNDESISVLLERIREKKEKNLKAKQEFQPIADGEKPYELPNGWEWVKLGEISKQIQYGFTASASKKGTHKFLRITDITTEGVNWNNVPYCTPSKEDAAKLELVVGDILFARTGGTVGKSFLIKEDVKNSVFASYLIKVRLNQKIVLPELLSIYFTSPAYWNFVTGSQRGAAQPNINGTTLSNLFIPLPPIKEQFRLIKEYKHILEKIDLLKNNLKLKSSILVQQKESILQKAFEGRLVPQIPSEGTGHELLAKILAEKEKAIPKAAKTKTAPRKKKK</sequence>
<protein>
    <recommendedName>
        <fullName evidence="5">Type I restriction modification DNA specificity domain-containing protein</fullName>
    </recommendedName>
</protein>
<proteinExistence type="inferred from homology"/>
<keyword evidence="7" id="KW-1185">Reference proteome</keyword>
<organism evidence="6 7">
    <name type="scientific">Pseudobdellovibrio exovorus JSS</name>
    <dbReference type="NCBI Taxonomy" id="1184267"/>
    <lineage>
        <taxon>Bacteria</taxon>
        <taxon>Pseudomonadati</taxon>
        <taxon>Bdellovibrionota</taxon>
        <taxon>Bdellovibrionia</taxon>
        <taxon>Bdellovibrionales</taxon>
        <taxon>Pseudobdellovibrionaceae</taxon>
        <taxon>Pseudobdellovibrio</taxon>
    </lineage>
</organism>
<dbReference type="EMBL" id="CP003537">
    <property type="protein sequence ID" value="AGH94445.1"/>
    <property type="molecule type" value="Genomic_DNA"/>
</dbReference>
<dbReference type="AlphaFoldDB" id="M4V7M9"/>
<dbReference type="RefSeq" id="WP_015468935.1">
    <property type="nucleotide sequence ID" value="NC_020813.1"/>
</dbReference>
<feature type="coiled-coil region" evidence="4">
    <location>
        <begin position="171"/>
        <end position="231"/>
    </location>
</feature>
<feature type="domain" description="Type I restriction modification DNA specificity" evidence="5">
    <location>
        <begin position="7"/>
        <end position="182"/>
    </location>
</feature>
<dbReference type="Proteomes" id="UP000012040">
    <property type="component" value="Chromosome"/>
</dbReference>